<dbReference type="SUPFAM" id="SSF53067">
    <property type="entry name" value="Actin-like ATPase domain"/>
    <property type="match status" value="2"/>
</dbReference>
<reference evidence="3" key="1">
    <citation type="submission" date="2021-09" db="EMBL/GenBank/DDBJ databases">
        <title>Lactobacillus species from Apis mellifera, Switzerland.</title>
        <authorList>
            <person name="Pfister J."/>
            <person name="Brown A."/>
            <person name="Neumann P."/>
            <person name="Collaud A."/>
            <person name="Retschnig G."/>
            <person name="Perreten V."/>
        </authorList>
    </citation>
    <scope>NUCLEOTIDE SEQUENCE</scope>
    <source>
        <strain evidence="3">IBH002</strain>
    </source>
</reference>
<dbReference type="InterPro" id="IPR008040">
    <property type="entry name" value="Hydant_A_N"/>
</dbReference>
<proteinExistence type="predicted"/>
<dbReference type="EMBL" id="CP084389">
    <property type="protein sequence ID" value="UZX29389.1"/>
    <property type="molecule type" value="Genomic_DNA"/>
</dbReference>
<accession>A0AA47B3J8</accession>
<dbReference type="Pfam" id="PF05378">
    <property type="entry name" value="Hydant_A_N"/>
    <property type="match status" value="1"/>
</dbReference>
<dbReference type="InterPro" id="IPR045079">
    <property type="entry name" value="Oxoprolinase-like"/>
</dbReference>
<dbReference type="Pfam" id="PF01968">
    <property type="entry name" value="Hydantoinase_A"/>
    <property type="match status" value="1"/>
</dbReference>
<dbReference type="InterPro" id="IPR043129">
    <property type="entry name" value="ATPase_NBD"/>
</dbReference>
<dbReference type="AlphaFoldDB" id="A0AA47B3J8"/>
<dbReference type="Gene3D" id="3.30.420.40">
    <property type="match status" value="1"/>
</dbReference>
<evidence type="ECO:0000313" key="3">
    <source>
        <dbReference type="EMBL" id="UZX29389.1"/>
    </source>
</evidence>
<evidence type="ECO:0000313" key="4">
    <source>
        <dbReference type="Proteomes" id="UP001164557"/>
    </source>
</evidence>
<dbReference type="GO" id="GO:0016787">
    <property type="term" value="F:hydrolase activity"/>
    <property type="evidence" value="ECO:0007669"/>
    <property type="project" value="InterPro"/>
</dbReference>
<gene>
    <name evidence="3" type="ORF">LDX53_07400</name>
</gene>
<evidence type="ECO:0000259" key="1">
    <source>
        <dbReference type="Pfam" id="PF01968"/>
    </source>
</evidence>
<protein>
    <submittedName>
        <fullName evidence="3">Hydantoinase/oxoprolinase family protein</fullName>
    </submittedName>
</protein>
<dbReference type="InterPro" id="IPR002821">
    <property type="entry name" value="Hydantoinase_A"/>
</dbReference>
<evidence type="ECO:0000259" key="2">
    <source>
        <dbReference type="Pfam" id="PF05378"/>
    </source>
</evidence>
<name>A0AA47B3J8_9LACO</name>
<feature type="domain" description="Hydantoinase A/oxoprolinase" evidence="1">
    <location>
        <begin position="193"/>
        <end position="400"/>
    </location>
</feature>
<sequence length="522" mass="55054">MYKLGIDVGGTNTDAVILDDKLNVLVSAKTHTTKDIETGIKNAIHKVVNGKNIDVQQIKQAMLGTTQATNAIVERKNLGKVGILRIGYPATASVLPYTEWPEDITQILSNKYALIHGGYEFNGDPIVPFSEEEVRTKLNEWQGQIDGLAVVGVFSSINDDQEKRVSAIAHEILGSDFPVSISSSIGSIGLIGRENATILNAALNKVIKNVTHGFSHALADEKITNATVYLCQNDGTLMSLEYAAKYPILTIGSGPTNSIRGAAYLSKIKNALTVDIGGTTSDIGVLTNGFPRESSKAVTVGGVRTNFRMPDVLSVGLGGGTIVRVSDDGSVTVGPDSVGYAITEKALVFGGDTLTTTDIAVRLGLCQIGDPKLVESIDEDTAQKAMRKIAAILEDGIDQMKTSAEDVEVVLVGGGSIIAPETLKGVKHITKSDFGGVANAIGATIASIGGEYEKVYQYAHVKRSDALSDVEKQAGQQAIMAGAKADTIKVVEVTEVPLAYAPGETTRVKAKVIGEIDNAKEA</sequence>
<dbReference type="PANTHER" id="PTHR11365:SF10">
    <property type="entry name" value="HYDANTOINASE_OXOPROLINASE"/>
    <property type="match status" value="1"/>
</dbReference>
<dbReference type="PANTHER" id="PTHR11365">
    <property type="entry name" value="5-OXOPROLINASE RELATED"/>
    <property type="match status" value="1"/>
</dbReference>
<dbReference type="Proteomes" id="UP001164557">
    <property type="component" value="Chromosome"/>
</dbReference>
<feature type="domain" description="Hydantoinase/oxoprolinase N-terminal" evidence="2">
    <location>
        <begin position="4"/>
        <end position="172"/>
    </location>
</feature>
<organism evidence="3 4">
    <name type="scientific">Lactobacillus helsingborgensis</name>
    <dbReference type="NCBI Taxonomy" id="1218494"/>
    <lineage>
        <taxon>Bacteria</taxon>
        <taxon>Bacillati</taxon>
        <taxon>Bacillota</taxon>
        <taxon>Bacilli</taxon>
        <taxon>Lactobacillales</taxon>
        <taxon>Lactobacillaceae</taxon>
        <taxon>Lactobacillus</taxon>
    </lineage>
</organism>
<dbReference type="RefSeq" id="WP_046327596.1">
    <property type="nucleotide sequence ID" value="NZ_CP084389.1"/>
</dbReference>
<keyword evidence="4" id="KW-1185">Reference proteome</keyword>